<dbReference type="AlphaFoldDB" id="A0A4P5ZI92"/>
<evidence type="ECO:0000313" key="1">
    <source>
        <dbReference type="EMBL" id="GDZ95866.1"/>
    </source>
</evidence>
<name>A0A4P5ZI92_PLAAG</name>
<proteinExistence type="predicted"/>
<reference evidence="2" key="1">
    <citation type="submission" date="2019-02" db="EMBL/GenBank/DDBJ databases">
        <title>Draft genome sequence of Planktothrix agardhii NIES-905.</title>
        <authorList>
            <person name="Yamaguchi H."/>
            <person name="Suzuki S."/>
            <person name="Kawachi M."/>
        </authorList>
    </citation>
    <scope>NUCLEOTIDE SEQUENCE [LARGE SCALE GENOMIC DNA]</scope>
    <source>
        <strain evidence="2">CCAP 1459/11A</strain>
    </source>
</reference>
<accession>A0A4P5ZI92</accession>
<evidence type="ECO:0000313" key="2">
    <source>
        <dbReference type="Proteomes" id="UP000299794"/>
    </source>
</evidence>
<dbReference type="Proteomes" id="UP000299794">
    <property type="component" value="Unassembled WGS sequence"/>
</dbReference>
<organism evidence="1 2">
    <name type="scientific">Planktothrix agardhii CCAP 1459/11A</name>
    <dbReference type="NCBI Taxonomy" id="282420"/>
    <lineage>
        <taxon>Bacteria</taxon>
        <taxon>Bacillati</taxon>
        <taxon>Cyanobacteriota</taxon>
        <taxon>Cyanophyceae</taxon>
        <taxon>Oscillatoriophycideae</taxon>
        <taxon>Oscillatoriales</taxon>
        <taxon>Microcoleaceae</taxon>
        <taxon>Planktothrix</taxon>
    </lineage>
</organism>
<sequence length="39" mass="4434">MIEVFGSDLESLYLKMSIVVVYWLEMILRTGDDPDAVAN</sequence>
<dbReference type="EMBL" id="BJCD01000068">
    <property type="protein sequence ID" value="GDZ95866.1"/>
    <property type="molecule type" value="Genomic_DNA"/>
</dbReference>
<gene>
    <name evidence="1" type="ORF">PA905_42970</name>
</gene>
<comment type="caution">
    <text evidence="1">The sequence shown here is derived from an EMBL/GenBank/DDBJ whole genome shotgun (WGS) entry which is preliminary data.</text>
</comment>
<protein>
    <submittedName>
        <fullName evidence="1">Uncharacterized protein</fullName>
    </submittedName>
</protein>